<dbReference type="InterPro" id="IPR051932">
    <property type="entry name" value="Bact_StressResp_Reg"/>
</dbReference>
<dbReference type="PROSITE" id="PS50801">
    <property type="entry name" value="STAS"/>
    <property type="match status" value="1"/>
</dbReference>
<gene>
    <name evidence="3" type="ORF">QO000_002719</name>
</gene>
<accession>A0ABU0K305</accession>
<dbReference type="Gene3D" id="3.30.750.24">
    <property type="entry name" value="STAS domain"/>
    <property type="match status" value="1"/>
</dbReference>
<dbReference type="SUPFAM" id="SSF52091">
    <property type="entry name" value="SpoIIaa-like"/>
    <property type="match status" value="1"/>
</dbReference>
<dbReference type="InterPro" id="IPR002645">
    <property type="entry name" value="STAS_dom"/>
</dbReference>
<protein>
    <submittedName>
        <fullName evidence="3">RsbT co-antagonist protein RsbR</fullName>
    </submittedName>
</protein>
<evidence type="ECO:0000313" key="3">
    <source>
        <dbReference type="EMBL" id="MDQ0483735.1"/>
    </source>
</evidence>
<evidence type="ECO:0000256" key="1">
    <source>
        <dbReference type="ARBA" id="ARBA00022553"/>
    </source>
</evidence>
<dbReference type="Proteomes" id="UP001226720">
    <property type="component" value="Unassembled WGS sequence"/>
</dbReference>
<reference evidence="3" key="1">
    <citation type="submission" date="2023-07" db="EMBL/GenBank/DDBJ databases">
        <title>Genomic Encyclopedia of Type Strains, Phase IV (KMG-IV): sequencing the most valuable type-strain genomes for metagenomic binning, comparative biology and taxonomic classification.</title>
        <authorList>
            <person name="Goeker M."/>
        </authorList>
    </citation>
    <scope>NUCLEOTIDE SEQUENCE [LARGE SCALE GENOMIC DNA]</scope>
    <source>
        <strain evidence="3">JSM 076093</strain>
    </source>
</reference>
<dbReference type="CDD" id="cd07041">
    <property type="entry name" value="STAS_RsbR_RsbS_like"/>
    <property type="match status" value="1"/>
</dbReference>
<evidence type="ECO:0000313" key="4">
    <source>
        <dbReference type="Proteomes" id="UP001226720"/>
    </source>
</evidence>
<dbReference type="InterPro" id="IPR036513">
    <property type="entry name" value="STAS_dom_sf"/>
</dbReference>
<evidence type="ECO:0000259" key="2">
    <source>
        <dbReference type="PROSITE" id="PS50801"/>
    </source>
</evidence>
<sequence length="274" mass="30572">MSTHFSKTVHLLGQSILNHKDQITANARYASQTASKEQSLPDVVPDTFYDRIVSSLGETIEAGEVSYSHDDLPSFEAWHRMTGLLESILMSISSIKQALFDYIDDYSKDSDLSVSEIISITKLIDPLINDYLHYYTENHLMQATRSLQSEYYQSDELSVPIIKISNQVAICPIIGDIDERRGNLILERTLTESRAKKIRTLILDLSGIETLDTMMTQHLFKIVDSLELMGVEIIVTGVSSEVAIGVVTLGLDLNALTIKQNLSDALQELGMIDS</sequence>
<dbReference type="Pfam" id="PF01740">
    <property type="entry name" value="STAS"/>
    <property type="match status" value="1"/>
</dbReference>
<proteinExistence type="predicted"/>
<organism evidence="3 4">
    <name type="scientific">Guptibacillus hwajinpoensis</name>
    <dbReference type="NCBI Taxonomy" id="208199"/>
    <lineage>
        <taxon>Bacteria</taxon>
        <taxon>Bacillati</taxon>
        <taxon>Bacillota</taxon>
        <taxon>Bacilli</taxon>
        <taxon>Bacillales</taxon>
        <taxon>Guptibacillaceae</taxon>
        <taxon>Guptibacillus</taxon>
    </lineage>
</organism>
<dbReference type="EMBL" id="JAUSWM010000005">
    <property type="protein sequence ID" value="MDQ0483735.1"/>
    <property type="molecule type" value="Genomic_DNA"/>
</dbReference>
<dbReference type="GeneID" id="301327174"/>
<keyword evidence="1" id="KW-0597">Phosphoprotein</keyword>
<dbReference type="PANTHER" id="PTHR33745">
    <property type="entry name" value="RSBT ANTAGONIST PROTEIN RSBS-RELATED"/>
    <property type="match status" value="1"/>
</dbReference>
<feature type="domain" description="STAS" evidence="2">
    <location>
        <begin position="158"/>
        <end position="269"/>
    </location>
</feature>
<dbReference type="RefSeq" id="WP_301551638.1">
    <property type="nucleotide sequence ID" value="NZ_JAQRMZ010000004.1"/>
</dbReference>
<name>A0ABU0K305_9BACL</name>
<keyword evidence="4" id="KW-1185">Reference proteome</keyword>
<dbReference type="PANTHER" id="PTHR33745:SF3">
    <property type="entry name" value="RSBT CO-ANTAGONIST PROTEIN RSBRC"/>
    <property type="match status" value="1"/>
</dbReference>
<comment type="caution">
    <text evidence="3">The sequence shown here is derived from an EMBL/GenBank/DDBJ whole genome shotgun (WGS) entry which is preliminary data.</text>
</comment>